<keyword evidence="9 18" id="KW-0999">Mitochondrion inner membrane</keyword>
<feature type="transmembrane region" description="Helical" evidence="18">
    <location>
        <begin position="310"/>
        <end position="332"/>
    </location>
</feature>
<dbReference type="PRINTS" id="PR01436">
    <property type="entry name" value="NADHDHGNASE2"/>
</dbReference>
<evidence type="ECO:0000256" key="4">
    <source>
        <dbReference type="ARBA" id="ARBA00012944"/>
    </source>
</evidence>
<comment type="function">
    <text evidence="18">Core subunit of the mitochondrial membrane respiratory chain NADH dehydrogenase (Complex I) which catalyzes electron transfer from NADH through the respiratory chain, using ubiquinone as an electron acceptor. Essential for the catalytic activity and assembly of complex I.</text>
</comment>
<evidence type="ECO:0000256" key="18">
    <source>
        <dbReference type="RuleBase" id="RU003403"/>
    </source>
</evidence>
<dbReference type="InterPro" id="IPR001750">
    <property type="entry name" value="ND/Mrp_TM"/>
</dbReference>
<evidence type="ECO:0000256" key="17">
    <source>
        <dbReference type="ARBA" id="ARBA00049551"/>
    </source>
</evidence>
<evidence type="ECO:0000256" key="16">
    <source>
        <dbReference type="ARBA" id="ARBA00023136"/>
    </source>
</evidence>
<name>A0A346RKL4_9CUCU</name>
<keyword evidence="10 18" id="KW-1278">Translocase</keyword>
<feature type="transmembrane region" description="Helical" evidence="18">
    <location>
        <begin position="196"/>
        <end position="222"/>
    </location>
</feature>
<evidence type="ECO:0000313" key="20">
    <source>
        <dbReference type="EMBL" id="AXS66611.1"/>
    </source>
</evidence>
<reference evidence="20" key="1">
    <citation type="journal article" date="2018" name="J. ISSAAS">
        <title>The contribution of mitochondrial metagenomics to large-scale data mining and phylogenetic analysis of Coleoptera.</title>
        <authorList>
            <person name="Miller K."/>
            <person name="Linard B."/>
            <person name="Motyka M."/>
            <person name="Bocek M."/>
            <person name="Vogler A.P."/>
        </authorList>
    </citation>
    <scope>NUCLEOTIDE SEQUENCE</scope>
</reference>
<evidence type="ECO:0000256" key="14">
    <source>
        <dbReference type="ARBA" id="ARBA00023075"/>
    </source>
</evidence>
<comment type="function">
    <text evidence="1">Core subunit of the mitochondrial membrane respiratory chain NADH dehydrogenase (Complex I) that is believed to belong to the minimal assembly required for catalysis. Complex I functions in the transfer of electrons from NADH to the respiratory chain. The immediate electron acceptor for the enzyme is believed to be ubiquinone.</text>
</comment>
<evidence type="ECO:0000256" key="12">
    <source>
        <dbReference type="ARBA" id="ARBA00022989"/>
    </source>
</evidence>
<dbReference type="GO" id="GO:0006120">
    <property type="term" value="P:mitochondrial electron transport, NADH to ubiquinone"/>
    <property type="evidence" value="ECO:0007669"/>
    <property type="project" value="InterPro"/>
</dbReference>
<feature type="domain" description="NADH:quinone oxidoreductase/Mrp antiporter transmembrane" evidence="19">
    <location>
        <begin position="24"/>
        <end position="281"/>
    </location>
</feature>
<comment type="similarity">
    <text evidence="3 18">Belongs to the complex I subunit 2 family.</text>
</comment>
<feature type="transmembrane region" description="Helical" evidence="18">
    <location>
        <begin position="270"/>
        <end position="289"/>
    </location>
</feature>
<dbReference type="AlphaFoldDB" id="A0A346RKL4"/>
<comment type="subcellular location">
    <subcellularLocation>
        <location evidence="2 18">Mitochondrion inner membrane</location>
        <topology evidence="2 18">Multi-pass membrane protein</topology>
    </subcellularLocation>
</comment>
<evidence type="ECO:0000256" key="11">
    <source>
        <dbReference type="ARBA" id="ARBA00022982"/>
    </source>
</evidence>
<feature type="transmembrane region" description="Helical" evidence="18">
    <location>
        <begin position="58"/>
        <end position="77"/>
    </location>
</feature>
<keyword evidence="8 18" id="KW-0812">Transmembrane</keyword>
<evidence type="ECO:0000256" key="15">
    <source>
        <dbReference type="ARBA" id="ARBA00023128"/>
    </source>
</evidence>
<accession>A0A346RKL4</accession>
<feature type="transmembrane region" description="Helical" evidence="18">
    <location>
        <begin position="234"/>
        <end position="255"/>
    </location>
</feature>
<dbReference type="InterPro" id="IPR050175">
    <property type="entry name" value="Complex_I_Subunit_2"/>
</dbReference>
<dbReference type="Pfam" id="PF00361">
    <property type="entry name" value="Proton_antipo_M"/>
    <property type="match status" value="1"/>
</dbReference>
<evidence type="ECO:0000256" key="7">
    <source>
        <dbReference type="ARBA" id="ARBA00022660"/>
    </source>
</evidence>
<evidence type="ECO:0000256" key="1">
    <source>
        <dbReference type="ARBA" id="ARBA00003257"/>
    </source>
</evidence>
<evidence type="ECO:0000256" key="13">
    <source>
        <dbReference type="ARBA" id="ARBA00023027"/>
    </source>
</evidence>
<evidence type="ECO:0000256" key="3">
    <source>
        <dbReference type="ARBA" id="ARBA00007012"/>
    </source>
</evidence>
<geneLocation type="mitochondrion" evidence="20"/>
<evidence type="ECO:0000256" key="8">
    <source>
        <dbReference type="ARBA" id="ARBA00022692"/>
    </source>
</evidence>
<keyword evidence="14 18" id="KW-0830">Ubiquinone</keyword>
<dbReference type="EC" id="7.1.1.2" evidence="4 18"/>
<organism evidence="20">
    <name type="scientific">Cucujoidea sp. 45 KM-2017</name>
    <dbReference type="NCBI Taxonomy" id="2219384"/>
    <lineage>
        <taxon>Eukaryota</taxon>
        <taxon>Metazoa</taxon>
        <taxon>Ecdysozoa</taxon>
        <taxon>Arthropoda</taxon>
        <taxon>Hexapoda</taxon>
        <taxon>Insecta</taxon>
        <taxon>Pterygota</taxon>
        <taxon>Neoptera</taxon>
        <taxon>Endopterygota</taxon>
        <taxon>Coleoptera</taxon>
        <taxon>Polyphaga</taxon>
        <taxon>Cucujiformia</taxon>
    </lineage>
</organism>
<keyword evidence="13 18" id="KW-0520">NAD</keyword>
<dbReference type="InterPro" id="IPR003917">
    <property type="entry name" value="NADH_UbQ_OxRdtase_chain2"/>
</dbReference>
<keyword evidence="12 18" id="KW-1133">Transmembrane helix</keyword>
<evidence type="ECO:0000256" key="10">
    <source>
        <dbReference type="ARBA" id="ARBA00022967"/>
    </source>
</evidence>
<gene>
    <name evidence="20" type="primary">nad2</name>
</gene>
<dbReference type="EMBL" id="MG193536">
    <property type="protein sequence ID" value="AXS66611.1"/>
    <property type="molecule type" value="Genomic_DNA"/>
</dbReference>
<keyword evidence="6" id="KW-0813">Transport</keyword>
<dbReference type="GO" id="GO:0008137">
    <property type="term" value="F:NADH dehydrogenase (ubiquinone) activity"/>
    <property type="evidence" value="ECO:0007669"/>
    <property type="project" value="UniProtKB-EC"/>
</dbReference>
<evidence type="ECO:0000256" key="2">
    <source>
        <dbReference type="ARBA" id="ARBA00004448"/>
    </source>
</evidence>
<keyword evidence="15 18" id="KW-0496">Mitochondrion</keyword>
<evidence type="ECO:0000259" key="19">
    <source>
        <dbReference type="Pfam" id="PF00361"/>
    </source>
</evidence>
<dbReference type="GO" id="GO:0005743">
    <property type="term" value="C:mitochondrial inner membrane"/>
    <property type="evidence" value="ECO:0007669"/>
    <property type="project" value="UniProtKB-SubCell"/>
</dbReference>
<dbReference type="PANTHER" id="PTHR46552:SF1">
    <property type="entry name" value="NADH-UBIQUINONE OXIDOREDUCTASE CHAIN 2"/>
    <property type="match status" value="1"/>
</dbReference>
<evidence type="ECO:0000256" key="5">
    <source>
        <dbReference type="ARBA" id="ARBA00021008"/>
    </source>
</evidence>
<feature type="transmembrane region" description="Helical" evidence="18">
    <location>
        <begin position="173"/>
        <end position="190"/>
    </location>
</feature>
<feature type="transmembrane region" description="Helical" evidence="18">
    <location>
        <begin position="145"/>
        <end position="166"/>
    </location>
</feature>
<keyword evidence="16 18" id="KW-0472">Membrane</keyword>
<protein>
    <recommendedName>
        <fullName evidence="5 18">NADH-ubiquinone oxidoreductase chain 2</fullName>
        <ecNumber evidence="4 18">7.1.1.2</ecNumber>
    </recommendedName>
</protein>
<dbReference type="PANTHER" id="PTHR46552">
    <property type="entry name" value="NADH-UBIQUINONE OXIDOREDUCTASE CHAIN 2"/>
    <property type="match status" value="1"/>
</dbReference>
<sequence>MKFYKLLFFSSLMFGSILAISSFSWFSMWMGLEINLLSIIPLMSSKKNIYPAESAIKYFITQTIASSIILVAIMINLNLLEFIPQDFNIFLNTMMNSGFLMKMGAAPFHFWFPEIMEGLDWLMCLTMLTWQKIAPMVLLMSNLKISLFLCLIIMFSSFISGIQGINQISMRKIMAYSSINHIGWMLASMMHSQTTWLVYFLTYSLISTNLVFVLYNLNIFFLKQLFNSLNFKKLLKFMFGLNFLSLGGLPPFLGFMPKWLTVNFLIQNDLFIVSLILIIFTLVTLYYYLRISANSMVLYSSEILMKNFYIKNNILIFNAITLSALILCSFILNF</sequence>
<feature type="transmembrane region" description="Helical" evidence="18">
    <location>
        <begin position="89"/>
        <end position="112"/>
    </location>
</feature>
<evidence type="ECO:0000256" key="9">
    <source>
        <dbReference type="ARBA" id="ARBA00022792"/>
    </source>
</evidence>
<proteinExistence type="inferred from homology"/>
<keyword evidence="7 18" id="KW-0679">Respiratory chain</keyword>
<comment type="catalytic activity">
    <reaction evidence="17 18">
        <text>a ubiquinone + NADH + 5 H(+)(in) = a ubiquinol + NAD(+) + 4 H(+)(out)</text>
        <dbReference type="Rhea" id="RHEA:29091"/>
        <dbReference type="Rhea" id="RHEA-COMP:9565"/>
        <dbReference type="Rhea" id="RHEA-COMP:9566"/>
        <dbReference type="ChEBI" id="CHEBI:15378"/>
        <dbReference type="ChEBI" id="CHEBI:16389"/>
        <dbReference type="ChEBI" id="CHEBI:17976"/>
        <dbReference type="ChEBI" id="CHEBI:57540"/>
        <dbReference type="ChEBI" id="CHEBI:57945"/>
        <dbReference type="EC" id="7.1.1.2"/>
    </reaction>
</comment>
<evidence type="ECO:0000256" key="6">
    <source>
        <dbReference type="ARBA" id="ARBA00022448"/>
    </source>
</evidence>
<keyword evidence="11 18" id="KW-0249">Electron transport</keyword>